<dbReference type="SMART" id="SM00640">
    <property type="entry name" value="Glyco_32"/>
    <property type="match status" value="1"/>
</dbReference>
<dbReference type="SUPFAM" id="SSF49899">
    <property type="entry name" value="Concanavalin A-like lectins/glucanases"/>
    <property type="match status" value="1"/>
</dbReference>
<keyword evidence="9" id="KW-0963">Cytoplasm</keyword>
<dbReference type="RefSeq" id="WP_116063410.1">
    <property type="nucleotide sequence ID" value="NZ_QRDZ01000023.1"/>
</dbReference>
<dbReference type="EMBL" id="QRDZ01000023">
    <property type="protein sequence ID" value="RED64427.1"/>
    <property type="molecule type" value="Genomic_DNA"/>
</dbReference>
<evidence type="ECO:0000256" key="4">
    <source>
        <dbReference type="ARBA" id="ARBA00019623"/>
    </source>
</evidence>
<evidence type="ECO:0000256" key="8">
    <source>
        <dbReference type="RuleBase" id="RU362110"/>
    </source>
</evidence>
<dbReference type="UniPathway" id="UPA00238"/>
<dbReference type="InterPro" id="IPR001362">
    <property type="entry name" value="Glyco_hydro_32"/>
</dbReference>
<evidence type="ECO:0000256" key="1">
    <source>
        <dbReference type="ARBA" id="ARBA00004914"/>
    </source>
</evidence>
<comment type="pathway">
    <text evidence="1 9">Glycan biosynthesis; sucrose metabolism.</text>
</comment>
<comment type="subcellular location">
    <subcellularLocation>
        <location evidence="9">Cytoplasm</location>
    </subcellularLocation>
</comment>
<proteinExistence type="inferred from homology"/>
<evidence type="ECO:0000256" key="6">
    <source>
        <dbReference type="ARBA" id="ARBA00023295"/>
    </source>
</evidence>
<keyword evidence="5 8" id="KW-0378">Hydrolase</keyword>
<reference evidence="12 13" key="1">
    <citation type="submission" date="2018-07" db="EMBL/GenBank/DDBJ databases">
        <title>Genomic Encyclopedia of Type Strains, Phase III (KMG-III): the genomes of soil and plant-associated and newly described type strains.</title>
        <authorList>
            <person name="Whitman W."/>
        </authorList>
    </citation>
    <scope>NUCLEOTIDE SEQUENCE [LARGE SCALE GENOMIC DNA]</scope>
    <source>
        <strain evidence="12 13">CECT 7287</strain>
    </source>
</reference>
<dbReference type="InterPro" id="IPR051214">
    <property type="entry name" value="GH32_Enzymes"/>
</dbReference>
<feature type="domain" description="Glycosyl hydrolase family 32 C-terminal" evidence="11">
    <location>
        <begin position="331"/>
        <end position="484"/>
    </location>
</feature>
<comment type="catalytic activity">
    <reaction evidence="8">
        <text>Hydrolysis of terminal non-reducing beta-D-fructofuranoside residues in beta-D-fructofuranosides.</text>
        <dbReference type="EC" id="3.2.1.26"/>
    </reaction>
</comment>
<evidence type="ECO:0000256" key="9">
    <source>
        <dbReference type="RuleBase" id="RU365015"/>
    </source>
</evidence>
<comment type="similarity">
    <text evidence="2 8">Belongs to the glycosyl hydrolase 32 family.</text>
</comment>
<dbReference type="PANTHER" id="PTHR43101">
    <property type="entry name" value="BETA-FRUCTOSIDASE"/>
    <property type="match status" value="1"/>
</dbReference>
<dbReference type="CDD" id="cd08996">
    <property type="entry name" value="GH32_FFase"/>
    <property type="match status" value="1"/>
</dbReference>
<evidence type="ECO:0000256" key="7">
    <source>
        <dbReference type="ARBA" id="ARBA00033367"/>
    </source>
</evidence>
<accession>A0A3D9IRZ2</accession>
<protein>
    <recommendedName>
        <fullName evidence="4 8">Sucrose-6-phosphate hydrolase</fullName>
        <ecNumber evidence="3 8">3.2.1.26</ecNumber>
    </recommendedName>
    <alternativeName>
        <fullName evidence="7 9">Invertase</fullName>
    </alternativeName>
</protein>
<dbReference type="Pfam" id="PF00251">
    <property type="entry name" value="Glyco_hydro_32N"/>
    <property type="match status" value="1"/>
</dbReference>
<dbReference type="Proteomes" id="UP000256977">
    <property type="component" value="Unassembled WGS sequence"/>
</dbReference>
<evidence type="ECO:0000313" key="13">
    <source>
        <dbReference type="Proteomes" id="UP000256977"/>
    </source>
</evidence>
<dbReference type="PANTHER" id="PTHR43101:SF1">
    <property type="entry name" value="BETA-FRUCTOSIDASE"/>
    <property type="match status" value="1"/>
</dbReference>
<evidence type="ECO:0000259" key="11">
    <source>
        <dbReference type="Pfam" id="PF08244"/>
    </source>
</evidence>
<keyword evidence="9" id="KW-0119">Carbohydrate metabolism</keyword>
<dbReference type="AlphaFoldDB" id="A0A3D9IRZ2"/>
<sequence length="494" mass="55172">MDKIREEDHNQLINQAYENVMGLQQQAAADPHRLQFHMMAPANWMNDPNGLIQFKGEYHLFYQHHPYSAKWGPMHWGHAVSRDLVCWEHLPIALAPSESFDLDGCFSGSAVDDEGTLTLMYTGIAPEGSLHRQIQCLAMSEDGRTFSKFDGNPVIGAPPVDGSEDFRDPKAWKHEGQWYVVIGSGKEGIRNVLLYRSADLREWQYVGVVAESDGTQGAIWECPDLFALGDKYVLVVSPNVEKAKNIYMIGDFDYTTGKFVQESMGELDYGFDYYAAQSFEDDTGRRIVIGWMDIWGANMPTQAYGWAGAMTVPRVLSLLPDGALSVLPVPELHSLRKEPTCFNNIVVDSGSSGYLGELRGDCLELIAEFELPESRNAEFGLKVRCSSDGREETRFGYRVAEGELIVDRSRSGLDASGISRCGLSLPDGETLKLHIYLDRSSVEVFSNEGRGVISNRIYPGQDSLGVDLYVSEGRVRLIKLEVWKLKPIWNGCAK</sequence>
<dbReference type="GO" id="GO:0004564">
    <property type="term" value="F:beta-fructofuranosidase activity"/>
    <property type="evidence" value="ECO:0007669"/>
    <property type="project" value="UniProtKB-EC"/>
</dbReference>
<dbReference type="OrthoDB" id="9759709at2"/>
<comment type="caution">
    <text evidence="12">The sequence shown here is derived from an EMBL/GenBank/DDBJ whole genome shotgun (WGS) entry which is preliminary data.</text>
</comment>
<gene>
    <name evidence="12" type="ORF">DFP98_12399</name>
</gene>
<keyword evidence="6 8" id="KW-0326">Glycosidase</keyword>
<organism evidence="12 13">
    <name type="scientific">Cohnella phaseoli</name>
    <dbReference type="NCBI Taxonomy" id="456490"/>
    <lineage>
        <taxon>Bacteria</taxon>
        <taxon>Bacillati</taxon>
        <taxon>Bacillota</taxon>
        <taxon>Bacilli</taxon>
        <taxon>Bacillales</taxon>
        <taxon>Paenibacillaceae</taxon>
        <taxon>Cohnella</taxon>
    </lineage>
</organism>
<dbReference type="SUPFAM" id="SSF75005">
    <property type="entry name" value="Arabinanase/levansucrase/invertase"/>
    <property type="match status" value="1"/>
</dbReference>
<dbReference type="InterPro" id="IPR013189">
    <property type="entry name" value="Glyco_hydro_32_C"/>
</dbReference>
<dbReference type="InterPro" id="IPR013148">
    <property type="entry name" value="Glyco_hydro_32_N"/>
</dbReference>
<dbReference type="NCBIfam" id="TIGR01322">
    <property type="entry name" value="scrB_fam"/>
    <property type="match status" value="1"/>
</dbReference>
<dbReference type="Gene3D" id="2.115.10.20">
    <property type="entry name" value="Glycosyl hydrolase domain, family 43"/>
    <property type="match status" value="1"/>
</dbReference>
<dbReference type="InterPro" id="IPR023296">
    <property type="entry name" value="Glyco_hydro_beta-prop_sf"/>
</dbReference>
<name>A0A3D9IRZ2_9BACL</name>
<evidence type="ECO:0000256" key="5">
    <source>
        <dbReference type="ARBA" id="ARBA00022801"/>
    </source>
</evidence>
<keyword evidence="13" id="KW-1185">Reference proteome</keyword>
<dbReference type="GO" id="GO:0005985">
    <property type="term" value="P:sucrose metabolic process"/>
    <property type="evidence" value="ECO:0007669"/>
    <property type="project" value="UniProtKB-UniPathway"/>
</dbReference>
<evidence type="ECO:0000259" key="10">
    <source>
        <dbReference type="Pfam" id="PF00251"/>
    </source>
</evidence>
<dbReference type="Gene3D" id="2.60.120.560">
    <property type="entry name" value="Exo-inulinase, domain 1"/>
    <property type="match status" value="1"/>
</dbReference>
<evidence type="ECO:0000313" key="12">
    <source>
        <dbReference type="EMBL" id="RED64427.1"/>
    </source>
</evidence>
<feature type="domain" description="Glycosyl hydrolase family 32 N-terminal" evidence="10">
    <location>
        <begin position="37"/>
        <end position="318"/>
    </location>
</feature>
<evidence type="ECO:0000256" key="3">
    <source>
        <dbReference type="ARBA" id="ARBA00012758"/>
    </source>
</evidence>
<comment type="function">
    <text evidence="9">Enables the bacterium to metabolize sucrose as a sole carbon source.</text>
</comment>
<dbReference type="Pfam" id="PF08244">
    <property type="entry name" value="Glyco_hydro_32C"/>
    <property type="match status" value="1"/>
</dbReference>
<dbReference type="EC" id="3.2.1.26" evidence="3 8"/>
<dbReference type="InterPro" id="IPR006232">
    <property type="entry name" value="Suc6P_hydrolase"/>
</dbReference>
<evidence type="ECO:0000256" key="2">
    <source>
        <dbReference type="ARBA" id="ARBA00009902"/>
    </source>
</evidence>
<dbReference type="InterPro" id="IPR013320">
    <property type="entry name" value="ConA-like_dom_sf"/>
</dbReference>
<dbReference type="GO" id="GO:0005737">
    <property type="term" value="C:cytoplasm"/>
    <property type="evidence" value="ECO:0007669"/>
    <property type="project" value="UniProtKB-SubCell"/>
</dbReference>